<sequence length="82" mass="9363">MRKVGTLNNELVFMKEDVIGAGKKQHKTFYPHHRSSVFSNFTLLLDNGSILIYHMSIGWITSTVLHGQHIIILDVDTESHPF</sequence>
<dbReference type="EMBL" id="DUZY01000003">
    <property type="protein sequence ID" value="DAD30575.1"/>
    <property type="molecule type" value="Genomic_DNA"/>
</dbReference>
<gene>
    <name evidence="1" type="ORF">HUJ06_009426</name>
</gene>
<proteinExistence type="predicted"/>
<name>A0A822YHW3_NELNU</name>
<keyword evidence="2" id="KW-1185">Reference proteome</keyword>
<dbReference type="AlphaFoldDB" id="A0A822YHW3"/>
<accession>A0A822YHW3</accession>
<evidence type="ECO:0000313" key="1">
    <source>
        <dbReference type="EMBL" id="DAD30575.1"/>
    </source>
</evidence>
<protein>
    <submittedName>
        <fullName evidence="1">Uncharacterized protein</fullName>
    </submittedName>
</protein>
<comment type="caution">
    <text evidence="1">The sequence shown here is derived from an EMBL/GenBank/DDBJ whole genome shotgun (WGS) entry which is preliminary data.</text>
</comment>
<dbReference type="Proteomes" id="UP000607653">
    <property type="component" value="Unassembled WGS sequence"/>
</dbReference>
<reference evidence="1 2" key="1">
    <citation type="journal article" date="2020" name="Mol. Biol. Evol.">
        <title>Distinct Expression and Methylation Patterns for Genes with Different Fates following a Single Whole-Genome Duplication in Flowering Plants.</title>
        <authorList>
            <person name="Shi T."/>
            <person name="Rahmani R.S."/>
            <person name="Gugger P.F."/>
            <person name="Wang M."/>
            <person name="Li H."/>
            <person name="Zhang Y."/>
            <person name="Li Z."/>
            <person name="Wang Q."/>
            <person name="Van de Peer Y."/>
            <person name="Marchal K."/>
            <person name="Chen J."/>
        </authorList>
    </citation>
    <scope>NUCLEOTIDE SEQUENCE [LARGE SCALE GENOMIC DNA]</scope>
    <source>
        <tissue evidence="1">Leaf</tissue>
    </source>
</reference>
<organism evidence="1 2">
    <name type="scientific">Nelumbo nucifera</name>
    <name type="common">Sacred lotus</name>
    <dbReference type="NCBI Taxonomy" id="4432"/>
    <lineage>
        <taxon>Eukaryota</taxon>
        <taxon>Viridiplantae</taxon>
        <taxon>Streptophyta</taxon>
        <taxon>Embryophyta</taxon>
        <taxon>Tracheophyta</taxon>
        <taxon>Spermatophyta</taxon>
        <taxon>Magnoliopsida</taxon>
        <taxon>Proteales</taxon>
        <taxon>Nelumbonaceae</taxon>
        <taxon>Nelumbo</taxon>
    </lineage>
</organism>
<evidence type="ECO:0000313" key="2">
    <source>
        <dbReference type="Proteomes" id="UP000607653"/>
    </source>
</evidence>